<organism evidence="3 4">
    <name type="scientific">Trichuris muris</name>
    <name type="common">Mouse whipworm</name>
    <dbReference type="NCBI Taxonomy" id="70415"/>
    <lineage>
        <taxon>Eukaryota</taxon>
        <taxon>Metazoa</taxon>
        <taxon>Ecdysozoa</taxon>
        <taxon>Nematoda</taxon>
        <taxon>Enoplea</taxon>
        <taxon>Dorylaimia</taxon>
        <taxon>Trichinellida</taxon>
        <taxon>Trichuridae</taxon>
        <taxon>Trichuris</taxon>
    </lineage>
</organism>
<dbReference type="WBParaSite" id="TMUE_2000007532.1">
    <property type="protein sequence ID" value="TMUE_2000007532.1"/>
    <property type="gene ID" value="WBGene00290361"/>
</dbReference>
<proteinExistence type="predicted"/>
<dbReference type="Pfam" id="PF00035">
    <property type="entry name" value="dsrm"/>
    <property type="match status" value="2"/>
</dbReference>
<dbReference type="Proteomes" id="UP000046395">
    <property type="component" value="Unassembled WGS sequence"/>
</dbReference>
<dbReference type="SUPFAM" id="SSF54768">
    <property type="entry name" value="dsRNA-binding domain-like"/>
    <property type="match status" value="2"/>
</dbReference>
<dbReference type="GO" id="GO:0003723">
    <property type="term" value="F:RNA binding"/>
    <property type="evidence" value="ECO:0007669"/>
    <property type="project" value="UniProtKB-UniRule"/>
</dbReference>
<dbReference type="InterPro" id="IPR014720">
    <property type="entry name" value="dsRBD_dom"/>
</dbReference>
<dbReference type="AlphaFoldDB" id="A0A5S6QKX4"/>
<name>A0A5S6QKX4_TRIMR</name>
<dbReference type="PROSITE" id="PS50137">
    <property type="entry name" value="DS_RBD"/>
    <property type="match status" value="1"/>
</dbReference>
<accession>A0A5S6QKX4</accession>
<evidence type="ECO:0000256" key="1">
    <source>
        <dbReference type="PROSITE-ProRule" id="PRU00266"/>
    </source>
</evidence>
<keyword evidence="1" id="KW-0694">RNA-binding</keyword>
<evidence type="ECO:0000259" key="2">
    <source>
        <dbReference type="PROSITE" id="PS50137"/>
    </source>
</evidence>
<protein>
    <submittedName>
        <fullName evidence="4">DRBM domain-containing protein</fullName>
    </submittedName>
</protein>
<evidence type="ECO:0000313" key="3">
    <source>
        <dbReference type="Proteomes" id="UP000046395"/>
    </source>
</evidence>
<sequence>MQVQSLSIAKWVTLSSAITWVRTSATDSVSRLEAWDAALPDTSAEQNVMEPVGHLNLYSRRNGYGTEYHIHYDSNTCSFECELTVGAGDWTFYAYGQSKAEAKKKAAIAFLTHMAAKKNRADWGLPVEKAACDAYLASMSALATRERQPLGAADSEPKMAHLMMLKRLCHQKRLNLRIEVKQGESGHVVATALLVDGRRFVGEGPSKRKAMAEAAHSCLSALKCKTQP</sequence>
<reference evidence="4" key="1">
    <citation type="submission" date="2019-12" db="UniProtKB">
        <authorList>
            <consortium name="WormBaseParasite"/>
        </authorList>
    </citation>
    <scope>IDENTIFICATION</scope>
</reference>
<evidence type="ECO:0000313" key="4">
    <source>
        <dbReference type="WBParaSite" id="TMUE_2000007532.1"/>
    </source>
</evidence>
<feature type="domain" description="DRBM" evidence="2">
    <location>
        <begin position="50"/>
        <end position="116"/>
    </location>
</feature>
<dbReference type="Gene3D" id="3.30.160.20">
    <property type="match status" value="2"/>
</dbReference>
<keyword evidence="3" id="KW-1185">Reference proteome</keyword>